<dbReference type="AlphaFoldDB" id="B4CV28"/>
<evidence type="ECO:0000313" key="1">
    <source>
        <dbReference type="EMBL" id="EDY22416.1"/>
    </source>
</evidence>
<accession>B4CV28</accession>
<proteinExistence type="predicted"/>
<organism evidence="1 2">
    <name type="scientific">Chthoniobacter flavus Ellin428</name>
    <dbReference type="NCBI Taxonomy" id="497964"/>
    <lineage>
        <taxon>Bacteria</taxon>
        <taxon>Pseudomonadati</taxon>
        <taxon>Verrucomicrobiota</taxon>
        <taxon>Spartobacteria</taxon>
        <taxon>Chthoniobacterales</taxon>
        <taxon>Chthoniobacteraceae</taxon>
        <taxon>Chthoniobacter</taxon>
    </lineage>
</organism>
<reference evidence="1 2" key="1">
    <citation type="journal article" date="2011" name="J. Bacteriol.">
        <title>Genome sequence of Chthoniobacter flavus Ellin428, an aerobic heterotrophic soil bacterium.</title>
        <authorList>
            <person name="Kant R."/>
            <person name="van Passel M.W."/>
            <person name="Palva A."/>
            <person name="Lucas S."/>
            <person name="Lapidus A."/>
            <person name="Glavina Del Rio T."/>
            <person name="Dalin E."/>
            <person name="Tice H."/>
            <person name="Bruce D."/>
            <person name="Goodwin L."/>
            <person name="Pitluck S."/>
            <person name="Larimer F.W."/>
            <person name="Land M.L."/>
            <person name="Hauser L."/>
            <person name="Sangwan P."/>
            <person name="de Vos W.M."/>
            <person name="Janssen P.H."/>
            <person name="Smidt H."/>
        </authorList>
    </citation>
    <scope>NUCLEOTIDE SEQUENCE [LARGE SCALE GENOMIC DNA]</scope>
    <source>
        <strain evidence="1 2">Ellin428</strain>
    </source>
</reference>
<dbReference type="EMBL" id="ABVL01000001">
    <property type="protein sequence ID" value="EDY22416.1"/>
    <property type="molecule type" value="Genomic_DNA"/>
</dbReference>
<evidence type="ECO:0000313" key="2">
    <source>
        <dbReference type="Proteomes" id="UP000005824"/>
    </source>
</evidence>
<sequence precursor="true">MRGAFVAALLALLVCDVRADDRGLFVAVGYGGRRITSRDGVTWENDQRWSDQAADNDDVLFNVAFGAGRFIAVGGGSRTGHILSTVDGREWKSLQEVKGRVATIAFGHGLFVAGHDAELMYSQTGEKFDYGARLDWKGSVHARRSACGDTEAGFRFVIIGDVDLWADKKRVSWRGVTSDGRSWEHTALDAPAARDVAYGSGHFVVVGPNGLIESSHDGQAWERHETDVMENFSHIAWTGTRFLVSGGRAVWASPDGLAWTRQPKPIPFNVAWAREGMLGLGFSWGGNIHVSHDLMEWKKVTIPPGPSLNAVTFGQP</sequence>
<dbReference type="RefSeq" id="WP_006977868.1">
    <property type="nucleotide sequence ID" value="NZ_ABVL01000001.1"/>
</dbReference>
<protein>
    <submittedName>
        <fullName evidence="1">Uncharacterized protein</fullName>
    </submittedName>
</protein>
<keyword evidence="2" id="KW-1185">Reference proteome</keyword>
<gene>
    <name evidence="1" type="ORF">CfE428DRAFT_0541</name>
</gene>
<comment type="caution">
    <text evidence="1">The sequence shown here is derived from an EMBL/GenBank/DDBJ whole genome shotgun (WGS) entry which is preliminary data.</text>
</comment>
<name>B4CV28_9BACT</name>
<dbReference type="eggNOG" id="COG4447">
    <property type="taxonomic scope" value="Bacteria"/>
</dbReference>
<dbReference type="InParanoid" id="B4CV28"/>
<dbReference type="STRING" id="497964.CfE428DRAFT_0541"/>
<dbReference type="Proteomes" id="UP000005824">
    <property type="component" value="Unassembled WGS sequence"/>
</dbReference>
<dbReference type="SUPFAM" id="SSF110296">
    <property type="entry name" value="Oligoxyloglucan reducing end-specific cellobiohydrolase"/>
    <property type="match status" value="1"/>
</dbReference>